<proteinExistence type="predicted"/>
<dbReference type="InterPro" id="IPR029787">
    <property type="entry name" value="Nucleotide_cyclase"/>
</dbReference>
<dbReference type="Pfam" id="PF00990">
    <property type="entry name" value="GGDEF"/>
    <property type="match status" value="1"/>
</dbReference>
<accession>A0ABT4YTX2</accession>
<dbReference type="InterPro" id="IPR000160">
    <property type="entry name" value="GGDEF_dom"/>
</dbReference>
<dbReference type="EMBL" id="JAQLOI010000003">
    <property type="protein sequence ID" value="MDB1124983.1"/>
    <property type="molecule type" value="Genomic_DNA"/>
</dbReference>
<dbReference type="RefSeq" id="WP_272138270.1">
    <property type="nucleotide sequence ID" value="NZ_JAQLOI010000003.1"/>
</dbReference>
<name>A0ABT4YTX2_9VIBR</name>
<dbReference type="SMART" id="SM00267">
    <property type="entry name" value="GGDEF"/>
    <property type="match status" value="1"/>
</dbReference>
<dbReference type="InterPro" id="IPR001633">
    <property type="entry name" value="EAL_dom"/>
</dbReference>
<keyword evidence="4" id="KW-1185">Reference proteome</keyword>
<dbReference type="PANTHER" id="PTHR33121:SF70">
    <property type="entry name" value="SIGNALING PROTEIN YKOW"/>
    <property type="match status" value="1"/>
</dbReference>
<gene>
    <name evidence="3" type="ORF">PGX00_15605</name>
</gene>
<dbReference type="InterPro" id="IPR050706">
    <property type="entry name" value="Cyclic-di-GMP_PDE-like"/>
</dbReference>
<dbReference type="InterPro" id="IPR043128">
    <property type="entry name" value="Rev_trsase/Diguanyl_cyclase"/>
</dbReference>
<dbReference type="CDD" id="cd01949">
    <property type="entry name" value="GGDEF"/>
    <property type="match status" value="1"/>
</dbReference>
<dbReference type="PROSITE" id="PS50887">
    <property type="entry name" value="GGDEF"/>
    <property type="match status" value="1"/>
</dbReference>
<comment type="caution">
    <text evidence="3">The sequence shown here is derived from an EMBL/GenBank/DDBJ whole genome shotgun (WGS) entry which is preliminary data.</text>
</comment>
<dbReference type="NCBIfam" id="TIGR00254">
    <property type="entry name" value="GGDEF"/>
    <property type="match status" value="1"/>
</dbReference>
<evidence type="ECO:0000259" key="1">
    <source>
        <dbReference type="PROSITE" id="PS50883"/>
    </source>
</evidence>
<dbReference type="SUPFAM" id="SSF141868">
    <property type="entry name" value="EAL domain-like"/>
    <property type="match status" value="1"/>
</dbReference>
<dbReference type="Proteomes" id="UP001210678">
    <property type="component" value="Unassembled WGS sequence"/>
</dbReference>
<dbReference type="PANTHER" id="PTHR33121">
    <property type="entry name" value="CYCLIC DI-GMP PHOSPHODIESTERASE PDEF"/>
    <property type="match status" value="1"/>
</dbReference>
<protein>
    <submittedName>
        <fullName evidence="3">Bifunctional diguanylate cyclase/phosphodiesterase</fullName>
    </submittedName>
</protein>
<organism evidence="3 4">
    <name type="scientific">Vibrio algarum</name>
    <dbReference type="NCBI Taxonomy" id="3020714"/>
    <lineage>
        <taxon>Bacteria</taxon>
        <taxon>Pseudomonadati</taxon>
        <taxon>Pseudomonadota</taxon>
        <taxon>Gammaproteobacteria</taxon>
        <taxon>Vibrionales</taxon>
        <taxon>Vibrionaceae</taxon>
        <taxon>Vibrio</taxon>
    </lineage>
</organism>
<dbReference type="CDD" id="cd01948">
    <property type="entry name" value="EAL"/>
    <property type="match status" value="1"/>
</dbReference>
<dbReference type="InterPro" id="IPR035919">
    <property type="entry name" value="EAL_sf"/>
</dbReference>
<dbReference type="Gene3D" id="3.20.20.450">
    <property type="entry name" value="EAL domain"/>
    <property type="match status" value="1"/>
</dbReference>
<reference evidence="3 4" key="1">
    <citation type="submission" date="2023-01" db="EMBL/GenBank/DDBJ databases">
        <title>Vibrio sp. KJ40-1 sp.nov, isolated from marine algae.</title>
        <authorList>
            <person name="Butt M."/>
            <person name="Kim J.M.J."/>
            <person name="Jeon C.O.C."/>
        </authorList>
    </citation>
    <scope>NUCLEOTIDE SEQUENCE [LARGE SCALE GENOMIC DNA]</scope>
    <source>
        <strain evidence="3 4">KJ40-1</strain>
    </source>
</reference>
<evidence type="ECO:0000313" key="3">
    <source>
        <dbReference type="EMBL" id="MDB1124983.1"/>
    </source>
</evidence>
<dbReference type="Gene3D" id="3.30.70.270">
    <property type="match status" value="1"/>
</dbReference>
<feature type="domain" description="EAL" evidence="1">
    <location>
        <begin position="292"/>
        <end position="548"/>
    </location>
</feature>
<evidence type="ECO:0000259" key="2">
    <source>
        <dbReference type="PROSITE" id="PS50887"/>
    </source>
</evidence>
<dbReference type="SMART" id="SM00052">
    <property type="entry name" value="EAL"/>
    <property type="match status" value="1"/>
</dbReference>
<sequence>MNDIEQLLLPILLVEKGLIRSCNQVFTEQVGYNEMEIVGRELQEIITLSEQSNEAGGSLDALLARVGLSNQISLISATVTNNYFYDMPIQLHCQAIEGRSDSFRVCFRILENKSIDPITTLPNGWAISSRSKHLLKNQDDRKNNFVLIFFNVDNFSTINFRYGFDIGDDYLQVIAKKLQSVVENDNLVVRFNNAKFGILVENHACLSTEKFNTHIRNICQRLCQISEEPLKLLRGVEVCKSFSIGVSEQSIHYNNFHAIEIAGETAMLQAKKYSESKYHFSTSQTLVDMLSHKLIIDALPSAIEQNKIQIYYQPQYEIKSDKLIGFEALSRWHHEALGNITPDVFVGIAEEIGLHFDFDLWVFRQVCSQIVTWRKQGLQIPKIAINISFKTLEMTTFVDRLKTVIEQTQCPTEFVELEITETASAKNLASLNNNIVRVKELGISIAIDDFGAGYSSLSMIREFHASLDKLKLDRSLIRNICNTEVDREFTRQIIKLSQVLDVHILAEGVEDKEQKDMLHSLDCDQAQGYYFAKPMTKSGAEQLIKEITN</sequence>
<dbReference type="SUPFAM" id="SSF55073">
    <property type="entry name" value="Nucleotide cyclase"/>
    <property type="match status" value="1"/>
</dbReference>
<evidence type="ECO:0000313" key="4">
    <source>
        <dbReference type="Proteomes" id="UP001210678"/>
    </source>
</evidence>
<feature type="domain" description="GGDEF" evidence="2">
    <location>
        <begin position="143"/>
        <end position="283"/>
    </location>
</feature>
<dbReference type="Pfam" id="PF00563">
    <property type="entry name" value="EAL"/>
    <property type="match status" value="1"/>
</dbReference>
<dbReference type="PROSITE" id="PS50883">
    <property type="entry name" value="EAL"/>
    <property type="match status" value="1"/>
</dbReference>